<evidence type="ECO:0000313" key="4">
    <source>
        <dbReference type="Proteomes" id="UP000297604"/>
    </source>
</evidence>
<feature type="region of interest" description="Disordered" evidence="1">
    <location>
        <begin position="120"/>
        <end position="152"/>
    </location>
</feature>
<dbReference type="Pfam" id="PF00563">
    <property type="entry name" value="EAL"/>
    <property type="match status" value="1"/>
</dbReference>
<feature type="region of interest" description="Disordered" evidence="1">
    <location>
        <begin position="1"/>
        <end position="100"/>
    </location>
</feature>
<dbReference type="CDD" id="cd01948">
    <property type="entry name" value="EAL"/>
    <property type="match status" value="1"/>
</dbReference>
<reference evidence="3 4" key="1">
    <citation type="submission" date="2019-03" db="EMBL/GenBank/DDBJ databases">
        <title>Genomics of glacier-inhabiting Cryobacterium strains.</title>
        <authorList>
            <person name="Liu Q."/>
            <person name="Xin Y.-H."/>
        </authorList>
    </citation>
    <scope>NUCLEOTIDE SEQUENCE [LARGE SCALE GENOMIC DNA]</scope>
    <source>
        <strain evidence="3 4">MDB1-5</strain>
    </source>
</reference>
<dbReference type="Gene3D" id="3.20.20.450">
    <property type="entry name" value="EAL domain"/>
    <property type="match status" value="1"/>
</dbReference>
<proteinExistence type="predicted"/>
<organism evidence="3 4">
    <name type="scientific">Cryobacterium glucosi</name>
    <dbReference type="NCBI Taxonomy" id="1259175"/>
    <lineage>
        <taxon>Bacteria</taxon>
        <taxon>Bacillati</taxon>
        <taxon>Actinomycetota</taxon>
        <taxon>Actinomycetes</taxon>
        <taxon>Micrococcales</taxon>
        <taxon>Microbacteriaceae</taxon>
        <taxon>Cryobacterium</taxon>
    </lineage>
</organism>
<dbReference type="InterPro" id="IPR035919">
    <property type="entry name" value="EAL_sf"/>
</dbReference>
<dbReference type="PANTHER" id="PTHR33121">
    <property type="entry name" value="CYCLIC DI-GMP PHOSPHODIESTERASE PDEF"/>
    <property type="match status" value="1"/>
</dbReference>
<accession>A0ABY2IQB3</accession>
<evidence type="ECO:0000256" key="1">
    <source>
        <dbReference type="SAM" id="MobiDB-lite"/>
    </source>
</evidence>
<dbReference type="InterPro" id="IPR050706">
    <property type="entry name" value="Cyclic-di-GMP_PDE-like"/>
</dbReference>
<name>A0ABY2IQB3_9MICO</name>
<dbReference type="EMBL" id="SOFS01000012">
    <property type="protein sequence ID" value="TFC22374.1"/>
    <property type="molecule type" value="Genomic_DNA"/>
</dbReference>
<feature type="domain" description="EAL" evidence="2">
    <location>
        <begin position="84"/>
        <end position="338"/>
    </location>
</feature>
<feature type="compositionally biased region" description="Basic and acidic residues" evidence="1">
    <location>
        <begin position="70"/>
        <end position="84"/>
    </location>
</feature>
<feature type="compositionally biased region" description="Basic residues" evidence="1">
    <location>
        <begin position="39"/>
        <end position="48"/>
    </location>
</feature>
<sequence>MRAGTYRRRRRAGRRPHRARHGRAVRGRHPDSASLSERRSRRHRRSGKRCLELAAQRGLGDVPGQGGRPEPVRDLRPARADRGRRGLRNRSRAAACPGEQGVQARLPATALVGGTACPRVRGADPLGAPPARDAQPRGLPRRRRGPRPDRADRRWVLDTACEQLAAWTADRDPNIASLTMSVNVSGRELRERHFVDLVRSTLEQHGLAPGQLCLEVSERALVYDGPDSRRTLEALAALGVQLAVDDFGATYTSLTRLPKFPVGVVKLEQLTVSSHERGIVAAVIAMAHGLGMSVVGGGIETVAQLNDLLDLACDDGQGFLLGRPLSIADVIQVIAADGATLRAEAATQHVSIDN</sequence>
<protein>
    <submittedName>
        <fullName evidence="3">EAL domain-containing protein</fullName>
    </submittedName>
</protein>
<dbReference type="InterPro" id="IPR001633">
    <property type="entry name" value="EAL_dom"/>
</dbReference>
<dbReference type="SMART" id="SM00052">
    <property type="entry name" value="EAL"/>
    <property type="match status" value="1"/>
</dbReference>
<dbReference type="PANTHER" id="PTHR33121:SF79">
    <property type="entry name" value="CYCLIC DI-GMP PHOSPHODIESTERASE PDED-RELATED"/>
    <property type="match status" value="1"/>
</dbReference>
<evidence type="ECO:0000313" key="3">
    <source>
        <dbReference type="EMBL" id="TFC22374.1"/>
    </source>
</evidence>
<comment type="caution">
    <text evidence="3">The sequence shown here is derived from an EMBL/GenBank/DDBJ whole genome shotgun (WGS) entry which is preliminary data.</text>
</comment>
<dbReference type="SUPFAM" id="SSF141868">
    <property type="entry name" value="EAL domain-like"/>
    <property type="match status" value="1"/>
</dbReference>
<dbReference type="PROSITE" id="PS50883">
    <property type="entry name" value="EAL"/>
    <property type="match status" value="1"/>
</dbReference>
<gene>
    <name evidence="3" type="ORF">E3O46_02675</name>
</gene>
<feature type="compositionally biased region" description="Basic residues" evidence="1">
    <location>
        <begin position="1"/>
        <end position="27"/>
    </location>
</feature>
<evidence type="ECO:0000259" key="2">
    <source>
        <dbReference type="PROSITE" id="PS50883"/>
    </source>
</evidence>
<keyword evidence="4" id="KW-1185">Reference proteome</keyword>
<dbReference type="Proteomes" id="UP000297604">
    <property type="component" value="Unassembled WGS sequence"/>
</dbReference>